<protein>
    <submittedName>
        <fullName evidence="3">Putative secreted protein</fullName>
    </submittedName>
</protein>
<dbReference type="InterPro" id="IPR007931">
    <property type="entry name" value="TsetseEP"/>
</dbReference>
<proteinExistence type="predicted"/>
<feature type="domain" description="Protein TsetseEP" evidence="2">
    <location>
        <begin position="47"/>
        <end position="164"/>
    </location>
</feature>
<evidence type="ECO:0000259" key="2">
    <source>
        <dbReference type="Pfam" id="PF05267"/>
    </source>
</evidence>
<feature type="signal peptide" evidence="1">
    <location>
        <begin position="1"/>
        <end position="18"/>
    </location>
</feature>
<feature type="chain" id="PRO_5009875581" evidence="1">
    <location>
        <begin position="19"/>
        <end position="202"/>
    </location>
</feature>
<dbReference type="Pfam" id="PF05267">
    <property type="entry name" value="DUF725"/>
    <property type="match status" value="1"/>
</dbReference>
<dbReference type="AlphaFoldDB" id="A0A1L8EAJ0"/>
<evidence type="ECO:0000256" key="1">
    <source>
        <dbReference type="SAM" id="SignalP"/>
    </source>
</evidence>
<keyword evidence="1" id="KW-0732">Signal</keyword>
<organism evidence="3">
    <name type="scientific">Haematobia irritans</name>
    <name type="common">Horn fly</name>
    <name type="synonym">Conops irritans</name>
    <dbReference type="NCBI Taxonomy" id="7368"/>
    <lineage>
        <taxon>Eukaryota</taxon>
        <taxon>Metazoa</taxon>
        <taxon>Ecdysozoa</taxon>
        <taxon>Arthropoda</taxon>
        <taxon>Hexapoda</taxon>
        <taxon>Insecta</taxon>
        <taxon>Pterygota</taxon>
        <taxon>Neoptera</taxon>
        <taxon>Endopterygota</taxon>
        <taxon>Diptera</taxon>
        <taxon>Brachycera</taxon>
        <taxon>Muscomorpha</taxon>
        <taxon>Muscoidea</taxon>
        <taxon>Muscidae</taxon>
        <taxon>Haematobia</taxon>
    </lineage>
</organism>
<sequence length="202" mass="22452">MLVISFIVLAVVSQGVFSRTVVPEVPQEIVDLMEQVNEDMLANPDRAQECFNVYSAGITAANEKYEFEFAKCADDAASSLERLEAEVASDRENVRYEGESICAAFTECAAKDSSSDFFECYLEAAGDTLTKSLDMQTLSKTKMQYVNLRYQTIEYDKKHCADESANAYVKESTTLYSQLDQCLKTGVVVTPETPNPTVGDYE</sequence>
<name>A0A1L8EAJ0_HAEIR</name>
<evidence type="ECO:0000313" key="3">
    <source>
        <dbReference type="EMBL" id="JAV15593.1"/>
    </source>
</evidence>
<accession>A0A1L8EAJ0</accession>
<reference evidence="3" key="1">
    <citation type="submission" date="2017-01" db="EMBL/GenBank/DDBJ databases">
        <title>An insight into the sialome and mialome of the horn fly, Haematobia irritans.</title>
        <authorList>
            <person name="Breijo M."/>
            <person name="Boiani M."/>
            <person name="Ures X."/>
            <person name="Rocha S."/>
            <person name="Sequeira M."/>
            <person name="Ribeiro J.M."/>
        </authorList>
    </citation>
    <scope>NUCLEOTIDE SEQUENCE</scope>
</reference>
<dbReference type="EMBL" id="GFDG01003206">
    <property type="protein sequence ID" value="JAV15593.1"/>
    <property type="molecule type" value="Transcribed_RNA"/>
</dbReference>